<keyword evidence="6" id="KW-0275">Fatty acid biosynthesis</keyword>
<evidence type="ECO:0000313" key="10">
    <source>
        <dbReference type="Proteomes" id="UP000001937"/>
    </source>
</evidence>
<evidence type="ECO:0000256" key="5">
    <source>
        <dbReference type="ARBA" id="ARBA00023098"/>
    </source>
</evidence>
<reference evidence="9 10" key="1">
    <citation type="journal article" date="2007" name="Genome Res.">
        <title>Genome characteristics of facultatively symbiotic Frankia sp. strains reflect host range and host plant biogeography.</title>
        <authorList>
            <person name="Normand P."/>
            <person name="Lapierre P."/>
            <person name="Tisa L.S."/>
            <person name="Gogarten J.P."/>
            <person name="Alloisio N."/>
            <person name="Bagnarol E."/>
            <person name="Bassi C.A."/>
            <person name="Berry A.M."/>
            <person name="Bickhart D.M."/>
            <person name="Choisne N."/>
            <person name="Couloux A."/>
            <person name="Cournoyer B."/>
            <person name="Cruveiller S."/>
            <person name="Daubin V."/>
            <person name="Demange N."/>
            <person name="Francino M.P."/>
            <person name="Goltsman E."/>
            <person name="Huang Y."/>
            <person name="Kopp O.R."/>
            <person name="Labarre L."/>
            <person name="Lapidus A."/>
            <person name="Lavire C."/>
            <person name="Marechal J."/>
            <person name="Martinez M."/>
            <person name="Mastronunzio J.E."/>
            <person name="Mullin B.C."/>
            <person name="Niemann J."/>
            <person name="Pujic P."/>
            <person name="Rawnsley T."/>
            <person name="Rouy Z."/>
            <person name="Schenowitz C."/>
            <person name="Sellstedt A."/>
            <person name="Tavares F."/>
            <person name="Tomkins J.P."/>
            <person name="Vallenet D."/>
            <person name="Valverde C."/>
            <person name="Wall L.G."/>
            <person name="Wang Y."/>
            <person name="Medigue C."/>
            <person name="Benson D.R."/>
        </authorList>
    </citation>
    <scope>NUCLEOTIDE SEQUENCE [LARGE SCALE GENOMIC DNA]</scope>
    <source>
        <strain evidence="10">DSM 45818 / CECT 9043 / CcI3</strain>
    </source>
</reference>
<dbReference type="GO" id="GO:0005737">
    <property type="term" value="C:cytoplasm"/>
    <property type="evidence" value="ECO:0007669"/>
    <property type="project" value="InterPro"/>
</dbReference>
<dbReference type="InterPro" id="IPR029069">
    <property type="entry name" value="HotDog_dom_sf"/>
</dbReference>
<dbReference type="InterPro" id="IPR013114">
    <property type="entry name" value="FabA_FabZ"/>
</dbReference>
<dbReference type="Gene3D" id="3.10.129.10">
    <property type="entry name" value="Hotdog Thioesterase"/>
    <property type="match status" value="2"/>
</dbReference>
<feature type="region of interest" description="Disordered" evidence="8">
    <location>
        <begin position="173"/>
        <end position="192"/>
    </location>
</feature>
<keyword evidence="3" id="KW-0444">Lipid biosynthesis</keyword>
<dbReference type="KEGG" id="fra:Francci3_2930"/>
<dbReference type="STRING" id="106370.Francci3_2930"/>
<evidence type="ECO:0000313" key="9">
    <source>
        <dbReference type="EMBL" id="ABD12288.1"/>
    </source>
</evidence>
<dbReference type="Proteomes" id="UP000001937">
    <property type="component" value="Chromosome"/>
</dbReference>
<feature type="compositionally biased region" description="Acidic residues" evidence="8">
    <location>
        <begin position="51"/>
        <end position="69"/>
    </location>
</feature>
<dbReference type="AlphaFoldDB" id="Q2J8V4"/>
<dbReference type="HOGENOM" id="CLU_018000_0_0_11"/>
<evidence type="ECO:0000256" key="3">
    <source>
        <dbReference type="ARBA" id="ARBA00022516"/>
    </source>
</evidence>
<dbReference type="UniPathway" id="UPA00094"/>
<dbReference type="GO" id="GO:0006633">
    <property type="term" value="P:fatty acid biosynthetic process"/>
    <property type="evidence" value="ECO:0007669"/>
    <property type="project" value="UniProtKB-UniPathway"/>
</dbReference>
<evidence type="ECO:0000256" key="7">
    <source>
        <dbReference type="ARBA" id="ARBA00023239"/>
    </source>
</evidence>
<keyword evidence="5" id="KW-0443">Lipid metabolism</keyword>
<dbReference type="InterPro" id="IPR010083">
    <property type="entry name" value="FabA"/>
</dbReference>
<proteinExistence type="inferred from homology"/>
<evidence type="ECO:0000256" key="4">
    <source>
        <dbReference type="ARBA" id="ARBA00022832"/>
    </source>
</evidence>
<dbReference type="GO" id="GO:0019171">
    <property type="term" value="F:(3R)-hydroxyacyl-[acyl-carrier-protein] dehydratase activity"/>
    <property type="evidence" value="ECO:0007669"/>
    <property type="project" value="InterPro"/>
</dbReference>
<protein>
    <submittedName>
        <fullName evidence="9">Beta-hydroxyacyl dehydratase FabA/FabZ</fullName>
    </submittedName>
</protein>
<dbReference type="Pfam" id="PF07977">
    <property type="entry name" value="FabA"/>
    <property type="match status" value="1"/>
</dbReference>
<name>Q2J8V4_FRACC</name>
<evidence type="ECO:0000256" key="8">
    <source>
        <dbReference type="SAM" id="MobiDB-lite"/>
    </source>
</evidence>
<comment type="similarity">
    <text evidence="2">Belongs to the thioester dehydratase family. FabA subfamily.</text>
</comment>
<keyword evidence="4" id="KW-0276">Fatty acid metabolism</keyword>
<dbReference type="SUPFAM" id="SSF54637">
    <property type="entry name" value="Thioesterase/thiol ester dehydrase-isomerase"/>
    <property type="match status" value="2"/>
</dbReference>
<evidence type="ECO:0000256" key="2">
    <source>
        <dbReference type="ARBA" id="ARBA00006714"/>
    </source>
</evidence>
<dbReference type="EMBL" id="CP000249">
    <property type="protein sequence ID" value="ABD12288.1"/>
    <property type="molecule type" value="Genomic_DNA"/>
</dbReference>
<gene>
    <name evidence="9" type="ordered locus">Francci3_2930</name>
</gene>
<dbReference type="eggNOG" id="COG0764">
    <property type="taxonomic scope" value="Bacteria"/>
</dbReference>
<evidence type="ECO:0000256" key="1">
    <source>
        <dbReference type="ARBA" id="ARBA00005194"/>
    </source>
</evidence>
<accession>Q2J8V4</accession>
<feature type="region of interest" description="Disordered" evidence="8">
    <location>
        <begin position="33"/>
        <end position="72"/>
    </location>
</feature>
<keyword evidence="7" id="KW-0456">Lyase</keyword>
<comment type="pathway">
    <text evidence="1">Lipid metabolism; fatty acid biosynthesis.</text>
</comment>
<sequence>MGGITMTITVEATQDGLGFDGEPTDAAVWAAMQAGPEFEARPGGTHRPDDVEGGDVEGGDVEGGEEDNADGGREITAATRGADVLSGVGHTAAVGTAAAPAVDDATATLRRLRASVVAAHASAMRTQAALADRALAAMAAIAPPGGRIPAAVGDRGRGGPGWGTPAVDRPACHDTGLPGHAGASAPGTPPRPAPAIAPVEITAPAELTVDVTVVARDAAAIDGWVSLPAVVRQALDEVLRGSAHLAPRGGGHWVLTRAALVTSGPLPRVGDELRVQATTRIGAPGGFDPATAEVTLALRVTRGPDVLLEVLGGVFRWLARDGASHGGLAGAAGFAGIEAPGNPPGFAALEPVGAASGSRGARGWTEDAFKLPGRTTRTTLDAGDLDRLTRGDVAGVFGARYDQRGVNPSVRLAPGGPLAAVPELAPRGGAAGRGQLRASVSRLTGRVEHDGQPDPTHLAIAALTASWQAVSVFAMAAGLHLVIADAHLDVALPDERLELPDGLGRLSIEIHAPGHGAGPAVEAGLELVLTVTDIDLVPRPWLRGDIELRDAHGPVATIRGIALAVRERPGTPVGPAHGGVLPAFLGRVGATGESALLGELQMFHAARGDLAIALGPEFASAAGRTVCRLPGGGLRLVDRVMRVDGARGQLSGGASMITEYDSPADSWYYTDSPNPTMPNIVHMETSLQSALLLGYYLGATLTDPANDYVLRNLDGTATVRREVDLAGRTIRQRSTLLSTTVLSGAILQNFQYELFLVPVDGSGSHGSGRDGDDRDGEPFYVGESLFGFFTQRTLANQNGLDQGAFVPTWLERTNPAQADRRTIDVAARRAANAPLCAQGAMALLDQITVVDGGGDFGRGYLHAVRPTSPDDWFFARHFWLDPVMPGSLGVEAVIQALQEWMVQEGLTDDLVEPVFVVPAGLPMSWRYRGQIRPDDGEMTLEVHIKDVRRDGARARVVADASVWKPGMRIYGLTDIAAEARGRGAQSW</sequence>
<organism evidence="9 10">
    <name type="scientific">Frankia casuarinae (strain DSM 45818 / CECT 9043 / HFP020203 / CcI3)</name>
    <dbReference type="NCBI Taxonomy" id="106370"/>
    <lineage>
        <taxon>Bacteria</taxon>
        <taxon>Bacillati</taxon>
        <taxon>Actinomycetota</taxon>
        <taxon>Actinomycetes</taxon>
        <taxon>Frankiales</taxon>
        <taxon>Frankiaceae</taxon>
        <taxon>Frankia</taxon>
    </lineage>
</organism>
<evidence type="ECO:0000256" key="6">
    <source>
        <dbReference type="ARBA" id="ARBA00023160"/>
    </source>
</evidence>
<dbReference type="CDD" id="cd01287">
    <property type="entry name" value="FabA"/>
    <property type="match status" value="1"/>
</dbReference>
<keyword evidence="10" id="KW-1185">Reference proteome</keyword>